<dbReference type="Proteomes" id="UP001055804">
    <property type="component" value="Unassembled WGS sequence"/>
</dbReference>
<gene>
    <name evidence="2" type="ORF">NJQ99_03240</name>
</gene>
<dbReference type="EMBL" id="JAMZFT010000001">
    <property type="protein sequence ID" value="MCP1335416.1"/>
    <property type="molecule type" value="Genomic_DNA"/>
</dbReference>
<comment type="caution">
    <text evidence="2">The sequence shown here is derived from an EMBL/GenBank/DDBJ whole genome shotgun (WGS) entry which is preliminary data.</text>
</comment>
<feature type="signal peptide" evidence="1">
    <location>
        <begin position="1"/>
        <end position="26"/>
    </location>
</feature>
<organism evidence="2 3">
    <name type="scientific">Futiania mangrovi</name>
    <dbReference type="NCBI Taxonomy" id="2959716"/>
    <lineage>
        <taxon>Bacteria</taxon>
        <taxon>Pseudomonadati</taxon>
        <taxon>Pseudomonadota</taxon>
        <taxon>Alphaproteobacteria</taxon>
        <taxon>Futianiales</taxon>
        <taxon>Futianiaceae</taxon>
        <taxon>Futiania</taxon>
    </lineage>
</organism>
<evidence type="ECO:0000313" key="3">
    <source>
        <dbReference type="Proteomes" id="UP001055804"/>
    </source>
</evidence>
<keyword evidence="1" id="KW-0732">Signal</keyword>
<dbReference type="PROSITE" id="PS51257">
    <property type="entry name" value="PROKAR_LIPOPROTEIN"/>
    <property type="match status" value="1"/>
</dbReference>
<name>A0A9J6PCA5_9PROT</name>
<reference evidence="2" key="1">
    <citation type="submission" date="2022-06" db="EMBL/GenBank/DDBJ databases">
        <title>Isolation and Genomics of Futiania mangrovii gen. nov., sp. nov., a Rare and Metabolically-versatile member in the Class Alphaproteobacteria.</title>
        <authorList>
            <person name="Liu L."/>
            <person name="Huang W.-C."/>
            <person name="Pan J."/>
            <person name="Li J."/>
            <person name="Huang Y."/>
            <person name="Du H."/>
            <person name="Liu Y."/>
            <person name="Li M."/>
        </authorList>
    </citation>
    <scope>NUCLEOTIDE SEQUENCE</scope>
    <source>
        <strain evidence="2">FT118</strain>
    </source>
</reference>
<evidence type="ECO:0000313" key="2">
    <source>
        <dbReference type="EMBL" id="MCP1335416.1"/>
    </source>
</evidence>
<accession>A0A9J6PCA5</accession>
<dbReference type="RefSeq" id="WP_269331361.1">
    <property type="nucleotide sequence ID" value="NZ_JAMZFT010000001.1"/>
</dbReference>
<protein>
    <submittedName>
        <fullName evidence="2">Uncharacterized protein</fullName>
    </submittedName>
</protein>
<proteinExistence type="predicted"/>
<dbReference type="AlphaFoldDB" id="A0A9J6PCA5"/>
<evidence type="ECO:0000256" key="1">
    <source>
        <dbReference type="SAM" id="SignalP"/>
    </source>
</evidence>
<keyword evidence="3" id="KW-1185">Reference proteome</keyword>
<sequence length="71" mass="7852">MAVNTRRRRRRIAAVTTLLLAGAALGACRQEEQGRFDLEHLNKGTYQGAPDTPLDNETLEDLRGRMSIQAG</sequence>
<feature type="chain" id="PRO_5039894393" evidence="1">
    <location>
        <begin position="27"/>
        <end position="71"/>
    </location>
</feature>